<dbReference type="HOGENOM" id="CLU_068208_0_0_9"/>
<dbReference type="KEGG" id="bmet:BMMGA3_07810"/>
<dbReference type="PROSITE" id="PS50005">
    <property type="entry name" value="TPR"/>
    <property type="match status" value="1"/>
</dbReference>
<proteinExistence type="predicted"/>
<dbReference type="InterPro" id="IPR019734">
    <property type="entry name" value="TPR_rpt"/>
</dbReference>
<evidence type="ECO:0000313" key="3">
    <source>
        <dbReference type="Proteomes" id="UP000027602"/>
    </source>
</evidence>
<organism evidence="2 3">
    <name type="scientific">Bacillus methanolicus (strain MGA3 / ATCC 53907)</name>
    <dbReference type="NCBI Taxonomy" id="796606"/>
    <lineage>
        <taxon>Bacteria</taxon>
        <taxon>Bacillati</taxon>
        <taxon>Bacillota</taxon>
        <taxon>Bacilli</taxon>
        <taxon>Bacillales</taxon>
        <taxon>Bacillaceae</taxon>
        <taxon>Bacillus</taxon>
    </lineage>
</organism>
<dbReference type="SUPFAM" id="SSF48452">
    <property type="entry name" value="TPR-like"/>
    <property type="match status" value="1"/>
</dbReference>
<dbReference type="EMBL" id="CP007739">
    <property type="protein sequence ID" value="AIE59970.1"/>
    <property type="molecule type" value="Genomic_DNA"/>
</dbReference>
<protein>
    <submittedName>
        <fullName evidence="2">Uncharacterized protein</fullName>
    </submittedName>
</protein>
<dbReference type="Gene3D" id="1.25.40.10">
    <property type="entry name" value="Tetratricopeptide repeat domain"/>
    <property type="match status" value="1"/>
</dbReference>
<dbReference type="Proteomes" id="UP000027602">
    <property type="component" value="Chromosome"/>
</dbReference>
<name>I3E874_BACMM</name>
<gene>
    <name evidence="2" type="ORF">BMMGA3_07810</name>
</gene>
<sequence length="349" mass="41652">MRLKKMTLEELEELEQELHDQEQESDYSLYSRKIKVYEEIYNRLRKLGKEKKEDNSYLKYVTKKLVFNLIHYGTFLKMQYEKDDQTAIHCLKKALNYDSRNPSAAYRLGFLSYKHKDYESALHYFQKAIENQEYYDQKDYCLNEKQVVNAHLYLTNSALHIAKYTYEKIIGLPYKSQQELPNYEFSSLYQSLTENEKYLERHAFYKISQDETTTCSKEECEELITNVPLNTIVLYFNDRNIKLVYNENEVNISQNHGDMLRYLLTKSSVDSPATRITLHNFFLDSHVKGVVNKDALIKAISRLRNKLRSCEIPSIIQTTNYRGETAYYFDRTLPYIVMYRVDEEIEYLS</sequence>
<dbReference type="AlphaFoldDB" id="I3E874"/>
<feature type="repeat" description="TPR" evidence="1">
    <location>
        <begin position="102"/>
        <end position="135"/>
    </location>
</feature>
<evidence type="ECO:0000313" key="2">
    <source>
        <dbReference type="EMBL" id="AIE59970.1"/>
    </source>
</evidence>
<accession>I3E874</accession>
<keyword evidence="3" id="KW-1185">Reference proteome</keyword>
<keyword evidence="1" id="KW-0802">TPR repeat</keyword>
<dbReference type="RefSeq" id="WP_004433885.1">
    <property type="nucleotide sequence ID" value="NZ_ADWW01000002.1"/>
</dbReference>
<reference evidence="2 3" key="1">
    <citation type="journal article" date="2015" name="BMC Genomics">
        <title>Transcriptome analysis of thermophilic methylotrophic Bacillus methanolicus MGA3 using RNA-sequencing provides detailed insights into its previously uncharted transcriptional landscape.</title>
        <authorList>
            <person name="Irla M."/>
            <person name="Neshat A."/>
            <person name="Brautaset T."/>
            <person name="Ruckert C."/>
            <person name="Kalinowski J."/>
            <person name="Wendisch V.F."/>
        </authorList>
    </citation>
    <scope>NUCLEOTIDE SEQUENCE [LARGE SCALE GENOMIC DNA]</scope>
    <source>
        <strain evidence="3">MGA3 / ATCC 53907</strain>
    </source>
</reference>
<dbReference type="InterPro" id="IPR011990">
    <property type="entry name" value="TPR-like_helical_dom_sf"/>
</dbReference>
<dbReference type="STRING" id="796606.BMMGA3_07810"/>
<dbReference type="eggNOG" id="COG4235">
    <property type="taxonomic scope" value="Bacteria"/>
</dbReference>
<evidence type="ECO:0000256" key="1">
    <source>
        <dbReference type="PROSITE-ProRule" id="PRU00339"/>
    </source>
</evidence>